<accession>A0AAQ0B4Z3</accession>
<sequence length="158" mass="16214">MGGVLFASAAAAIFVGGTILSPYTMQAYAAGGYSKSSFNNIHWDEKAARKWACYATAGQFAAMAGYAAIYGAPGYGISGYVNGSGGAAKGSIGAAKIFNFLSVKDLVLYTSMVLTTKSAIQGDWEAVGLDMAGYASELPVGLAVDYVKGTVRTCEGDL</sequence>
<dbReference type="EMBL" id="CP043896">
    <property type="protein sequence ID" value="QOI53091.1"/>
    <property type="molecule type" value="Genomic_DNA"/>
</dbReference>
<organism evidence="1 2">
    <name type="scientific">Leptospira interrogans serovar Bataviae</name>
    <dbReference type="NCBI Taxonomy" id="312175"/>
    <lineage>
        <taxon>Bacteria</taxon>
        <taxon>Pseudomonadati</taxon>
        <taxon>Spirochaetota</taxon>
        <taxon>Spirochaetia</taxon>
        <taxon>Leptospirales</taxon>
        <taxon>Leptospiraceae</taxon>
        <taxon>Leptospira</taxon>
    </lineage>
</organism>
<evidence type="ECO:0000313" key="2">
    <source>
        <dbReference type="Proteomes" id="UP000663255"/>
    </source>
</evidence>
<reference evidence="1" key="1">
    <citation type="submission" date="2019-09" db="EMBL/GenBank/DDBJ databases">
        <title>Comparative Genomics of Leptospira interrogans Reveals Genome Plasticity - A Common Adaptive Strategy for Survival in Various Hosts.</title>
        <authorList>
            <person name="Ramli S.R."/>
            <person name="Bunk B."/>
            <person name="Goris M."/>
            <person name="Bhuju S."/>
            <person name="Jarek M."/>
            <person name="Sproer C."/>
            <person name="Mustakim S."/>
            <person name="Strommenger B."/>
            <person name="Pessler F."/>
        </authorList>
    </citation>
    <scope>NUCLEOTIDE SEQUENCE</scope>
    <source>
        <strain evidence="1">1489</strain>
        <plasmid evidence="1">p3</plasmid>
    </source>
</reference>
<evidence type="ECO:0000313" key="1">
    <source>
        <dbReference type="EMBL" id="QOI53091.1"/>
    </source>
</evidence>
<proteinExistence type="predicted"/>
<name>A0AAQ0B4Z3_LEPIR</name>
<dbReference type="Proteomes" id="UP000663255">
    <property type="component" value="Plasmid p3"/>
</dbReference>
<gene>
    <name evidence="1" type="ORF">Lepto1489_22230</name>
</gene>
<dbReference type="AlphaFoldDB" id="A0AAQ0B4Z3"/>
<protein>
    <submittedName>
        <fullName evidence="1">Uncharacterized protein</fullName>
    </submittedName>
</protein>
<keyword evidence="1" id="KW-0614">Plasmid</keyword>
<geneLocation type="plasmid" evidence="1 2">
    <name>p3</name>
</geneLocation>